<dbReference type="Proteomes" id="UP000729402">
    <property type="component" value="Unassembled WGS sequence"/>
</dbReference>
<protein>
    <submittedName>
        <fullName evidence="1">Uncharacterized protein</fullName>
    </submittedName>
</protein>
<name>A0A8J5R111_ZIZPA</name>
<organism evidence="1 2">
    <name type="scientific">Zizania palustris</name>
    <name type="common">Northern wild rice</name>
    <dbReference type="NCBI Taxonomy" id="103762"/>
    <lineage>
        <taxon>Eukaryota</taxon>
        <taxon>Viridiplantae</taxon>
        <taxon>Streptophyta</taxon>
        <taxon>Embryophyta</taxon>
        <taxon>Tracheophyta</taxon>
        <taxon>Spermatophyta</taxon>
        <taxon>Magnoliopsida</taxon>
        <taxon>Liliopsida</taxon>
        <taxon>Poales</taxon>
        <taxon>Poaceae</taxon>
        <taxon>BOP clade</taxon>
        <taxon>Oryzoideae</taxon>
        <taxon>Oryzeae</taxon>
        <taxon>Zizaniinae</taxon>
        <taxon>Zizania</taxon>
    </lineage>
</organism>
<evidence type="ECO:0000313" key="1">
    <source>
        <dbReference type="EMBL" id="KAG8042866.1"/>
    </source>
</evidence>
<accession>A0A8J5R111</accession>
<sequence>MQPALASSQCPGTHASNSLLCLHSASPDSIPCSSLKIELDLSPHRNPQINTNHFDLTQVVNSKEPQILDLEVY</sequence>
<dbReference type="AlphaFoldDB" id="A0A8J5R111"/>
<keyword evidence="2" id="KW-1185">Reference proteome</keyword>
<reference evidence="1" key="2">
    <citation type="submission" date="2021-02" db="EMBL/GenBank/DDBJ databases">
        <authorList>
            <person name="Kimball J.A."/>
            <person name="Haas M.W."/>
            <person name="Macchietto M."/>
            <person name="Kono T."/>
            <person name="Duquette J."/>
            <person name="Shao M."/>
        </authorList>
    </citation>
    <scope>NUCLEOTIDE SEQUENCE</scope>
    <source>
        <tissue evidence="1">Fresh leaf tissue</tissue>
    </source>
</reference>
<evidence type="ECO:0000313" key="2">
    <source>
        <dbReference type="Proteomes" id="UP000729402"/>
    </source>
</evidence>
<reference evidence="1" key="1">
    <citation type="journal article" date="2021" name="bioRxiv">
        <title>Whole Genome Assembly and Annotation of Northern Wild Rice, Zizania palustris L., Supports a Whole Genome Duplication in the Zizania Genus.</title>
        <authorList>
            <person name="Haas M."/>
            <person name="Kono T."/>
            <person name="Macchietto M."/>
            <person name="Millas R."/>
            <person name="McGilp L."/>
            <person name="Shao M."/>
            <person name="Duquette J."/>
            <person name="Hirsch C.N."/>
            <person name="Kimball J."/>
        </authorList>
    </citation>
    <scope>NUCLEOTIDE SEQUENCE</scope>
    <source>
        <tissue evidence="1">Fresh leaf tissue</tissue>
    </source>
</reference>
<dbReference type="EMBL" id="JAAALK010001454">
    <property type="protein sequence ID" value="KAG8042866.1"/>
    <property type="molecule type" value="Genomic_DNA"/>
</dbReference>
<proteinExistence type="predicted"/>
<comment type="caution">
    <text evidence="1">The sequence shown here is derived from an EMBL/GenBank/DDBJ whole genome shotgun (WGS) entry which is preliminary data.</text>
</comment>
<gene>
    <name evidence="1" type="ORF">GUJ93_ZPchr0318g28949</name>
</gene>